<keyword evidence="1" id="KW-0812">Transmembrane</keyword>
<name>A0ABZ2YGM8_9BACT</name>
<gene>
    <name evidence="2" type="ORF">WJU16_13405</name>
</gene>
<sequence length="130" mass="14562">MQIIKPFTALTILGLLLVTGGIVSLFMTRSFAEKEYWFAVFLFSATAGLLLFLEAFVYHYTKSYRQIPWLAVIHIGCWGLAVLLIWGKIITDRFASGLPIYLYISILSIGHLAFGVNLVAGFVRGKQIKT</sequence>
<proteinExistence type="predicted"/>
<reference evidence="3" key="1">
    <citation type="submission" date="2024-03" db="EMBL/GenBank/DDBJ databases">
        <title>Chitinophaga horti sp. nov., isolated from garden soil.</title>
        <authorList>
            <person name="Lee D.S."/>
            <person name="Han D.M."/>
            <person name="Baek J.H."/>
            <person name="Choi D.G."/>
            <person name="Jeon J.H."/>
            <person name="Jeon C.O."/>
        </authorList>
    </citation>
    <scope>NUCLEOTIDE SEQUENCE [LARGE SCALE GENOMIC DNA]</scope>
    <source>
        <strain evidence="3">GPA1</strain>
    </source>
</reference>
<accession>A0ABZ2YGM8</accession>
<evidence type="ECO:0000313" key="3">
    <source>
        <dbReference type="Proteomes" id="UP001485459"/>
    </source>
</evidence>
<keyword evidence="1" id="KW-1133">Transmembrane helix</keyword>
<organism evidence="2 3">
    <name type="scientific">Chitinophaga pollutisoli</name>
    <dbReference type="NCBI Taxonomy" id="3133966"/>
    <lineage>
        <taxon>Bacteria</taxon>
        <taxon>Pseudomonadati</taxon>
        <taxon>Bacteroidota</taxon>
        <taxon>Chitinophagia</taxon>
        <taxon>Chitinophagales</taxon>
        <taxon>Chitinophagaceae</taxon>
        <taxon>Chitinophaga</taxon>
    </lineage>
</organism>
<feature type="transmembrane region" description="Helical" evidence="1">
    <location>
        <begin position="101"/>
        <end position="123"/>
    </location>
</feature>
<dbReference type="EMBL" id="CP149822">
    <property type="protein sequence ID" value="WZN39000.1"/>
    <property type="molecule type" value="Genomic_DNA"/>
</dbReference>
<feature type="transmembrane region" description="Helical" evidence="1">
    <location>
        <begin position="69"/>
        <end position="89"/>
    </location>
</feature>
<keyword evidence="3" id="KW-1185">Reference proteome</keyword>
<protein>
    <submittedName>
        <fullName evidence="2">Uncharacterized protein</fullName>
    </submittedName>
</protein>
<feature type="transmembrane region" description="Helical" evidence="1">
    <location>
        <begin position="36"/>
        <end position="57"/>
    </location>
</feature>
<dbReference type="Proteomes" id="UP001485459">
    <property type="component" value="Chromosome"/>
</dbReference>
<feature type="transmembrane region" description="Helical" evidence="1">
    <location>
        <begin position="7"/>
        <end position="30"/>
    </location>
</feature>
<keyword evidence="1" id="KW-0472">Membrane</keyword>
<dbReference type="RefSeq" id="WP_341834009.1">
    <property type="nucleotide sequence ID" value="NZ_CP149822.1"/>
</dbReference>
<evidence type="ECO:0000256" key="1">
    <source>
        <dbReference type="SAM" id="Phobius"/>
    </source>
</evidence>
<evidence type="ECO:0000313" key="2">
    <source>
        <dbReference type="EMBL" id="WZN39000.1"/>
    </source>
</evidence>